<keyword evidence="5 7" id="KW-0411">Iron-sulfur</keyword>
<dbReference type="EMBL" id="CP001998">
    <property type="protein sequence ID" value="ADE55587.1"/>
    <property type="molecule type" value="Genomic_DNA"/>
</dbReference>
<evidence type="ECO:0000256" key="5">
    <source>
        <dbReference type="ARBA" id="ARBA00023014"/>
    </source>
</evidence>
<dbReference type="Gene3D" id="1.10.10.1590">
    <property type="entry name" value="NADH-quinone oxidoreductase subunit E"/>
    <property type="match status" value="1"/>
</dbReference>
<dbReference type="GO" id="GO:0003954">
    <property type="term" value="F:NADH dehydrogenase activity"/>
    <property type="evidence" value="ECO:0007669"/>
    <property type="project" value="TreeGrafter"/>
</dbReference>
<dbReference type="InterPro" id="IPR002023">
    <property type="entry name" value="NuoE-like"/>
</dbReference>
<evidence type="ECO:0000256" key="2">
    <source>
        <dbReference type="ARBA" id="ARBA00022714"/>
    </source>
</evidence>
<evidence type="ECO:0000256" key="7">
    <source>
        <dbReference type="PIRSR" id="PIRSR000216-1"/>
    </source>
</evidence>
<dbReference type="RefSeq" id="WP_013044309.1">
    <property type="nucleotide sequence ID" value="NC_014008.1"/>
</dbReference>
<comment type="cofactor">
    <cofactor evidence="7">
        <name>[2Fe-2S] cluster</name>
        <dbReference type="ChEBI" id="CHEBI:190135"/>
    </cofactor>
    <text evidence="7">Binds 1 [2Fe-2S] cluster.</text>
</comment>
<dbReference type="InterPro" id="IPR042128">
    <property type="entry name" value="NuoE_dom"/>
</dbReference>
<reference evidence="8 9" key="1">
    <citation type="journal article" date="2010" name="Stand. Genomic Sci.">
        <title>Complete genome sequence of Coraliomargarita akajimensis type strain (04OKA010-24).</title>
        <authorList>
            <person name="Mavromatis K."/>
            <person name="Abt B."/>
            <person name="Brambilla E."/>
            <person name="Lapidus A."/>
            <person name="Copeland A."/>
            <person name="Deshpande S."/>
            <person name="Nolan M."/>
            <person name="Lucas S."/>
            <person name="Tice H."/>
            <person name="Cheng J.F."/>
            <person name="Han C."/>
            <person name="Detter J.C."/>
            <person name="Woyke T."/>
            <person name="Goodwin L."/>
            <person name="Pitluck S."/>
            <person name="Held B."/>
            <person name="Brettin T."/>
            <person name="Tapia R."/>
            <person name="Ivanova N."/>
            <person name="Mikhailova N."/>
            <person name="Pati A."/>
            <person name="Liolios K."/>
            <person name="Chen A."/>
            <person name="Palaniappan K."/>
            <person name="Land M."/>
            <person name="Hauser L."/>
            <person name="Chang Y.J."/>
            <person name="Jeffries C.D."/>
            <person name="Rohde M."/>
            <person name="Goker M."/>
            <person name="Bristow J."/>
            <person name="Eisen J.A."/>
            <person name="Markowitz V."/>
            <person name="Hugenholtz P."/>
            <person name="Klenk H.P."/>
            <person name="Kyrpides N.C."/>
        </authorList>
    </citation>
    <scope>NUCLEOTIDE SEQUENCE [LARGE SCALE GENOMIC DNA]</scope>
    <source>
        <strain evidence="9">DSM 45221 / IAM 15411 / JCM 23193 / KCTC 12865</strain>
    </source>
</reference>
<evidence type="ECO:0000256" key="3">
    <source>
        <dbReference type="ARBA" id="ARBA00022723"/>
    </source>
</evidence>
<comment type="cofactor">
    <cofactor evidence="6">
        <name>[2Fe-2S] cluster</name>
        <dbReference type="ChEBI" id="CHEBI:190135"/>
    </cofactor>
</comment>
<dbReference type="AlphaFoldDB" id="D5EP77"/>
<comment type="similarity">
    <text evidence="1">Belongs to the complex I 24 kDa subunit family.</text>
</comment>
<dbReference type="InterPro" id="IPR036249">
    <property type="entry name" value="Thioredoxin-like_sf"/>
</dbReference>
<evidence type="ECO:0000313" key="9">
    <source>
        <dbReference type="Proteomes" id="UP000000925"/>
    </source>
</evidence>
<keyword evidence="4 7" id="KW-0408">Iron</keyword>
<dbReference type="Pfam" id="PF01257">
    <property type="entry name" value="2Fe-2S_thioredx"/>
    <property type="match status" value="1"/>
</dbReference>
<dbReference type="eggNOG" id="COG1905">
    <property type="taxonomic scope" value="Bacteria"/>
</dbReference>
<dbReference type="PANTHER" id="PTHR10371">
    <property type="entry name" value="NADH DEHYDROGENASE UBIQUINONE FLAVOPROTEIN 2, MITOCHONDRIAL"/>
    <property type="match status" value="1"/>
</dbReference>
<feature type="binding site" evidence="7">
    <location>
        <position position="126"/>
    </location>
    <ligand>
        <name>[2Fe-2S] cluster</name>
        <dbReference type="ChEBI" id="CHEBI:190135"/>
    </ligand>
</feature>
<keyword evidence="3 7" id="KW-0479">Metal-binding</keyword>
<evidence type="ECO:0000256" key="6">
    <source>
        <dbReference type="ARBA" id="ARBA00034078"/>
    </source>
</evidence>
<dbReference type="KEGG" id="caa:Caka_2571"/>
<dbReference type="PANTHER" id="PTHR10371:SF3">
    <property type="entry name" value="NADH DEHYDROGENASE [UBIQUINONE] FLAVOPROTEIN 2, MITOCHONDRIAL"/>
    <property type="match status" value="1"/>
</dbReference>
<keyword evidence="2 7" id="KW-0001">2Fe-2S</keyword>
<dbReference type="PIRSF" id="PIRSF000216">
    <property type="entry name" value="NADH_DH_24kDa"/>
    <property type="match status" value="1"/>
</dbReference>
<gene>
    <name evidence="8" type="ordered locus">Caka_2571</name>
</gene>
<feature type="binding site" evidence="7">
    <location>
        <position position="122"/>
    </location>
    <ligand>
        <name>[2Fe-2S] cluster</name>
        <dbReference type="ChEBI" id="CHEBI:190135"/>
    </ligand>
</feature>
<dbReference type="OrthoDB" id="9807941at2"/>
<dbReference type="GO" id="GO:0046872">
    <property type="term" value="F:metal ion binding"/>
    <property type="evidence" value="ECO:0007669"/>
    <property type="project" value="UniProtKB-KW"/>
</dbReference>
<evidence type="ECO:0000256" key="4">
    <source>
        <dbReference type="ARBA" id="ARBA00023004"/>
    </source>
</evidence>
<organism evidence="8 9">
    <name type="scientific">Coraliomargarita akajimensis (strain DSM 45221 / IAM 15411 / JCM 23193 / KCTC 12865 / 04OKA010-24)</name>
    <dbReference type="NCBI Taxonomy" id="583355"/>
    <lineage>
        <taxon>Bacteria</taxon>
        <taxon>Pseudomonadati</taxon>
        <taxon>Verrucomicrobiota</taxon>
        <taxon>Opitutia</taxon>
        <taxon>Puniceicoccales</taxon>
        <taxon>Coraliomargaritaceae</taxon>
        <taxon>Coraliomargarita</taxon>
    </lineage>
</organism>
<dbReference type="InterPro" id="IPR041921">
    <property type="entry name" value="NuoE_N"/>
</dbReference>
<evidence type="ECO:0000313" key="8">
    <source>
        <dbReference type="EMBL" id="ADE55587.1"/>
    </source>
</evidence>
<dbReference type="NCBIfam" id="TIGR01958">
    <property type="entry name" value="nuoE_fam"/>
    <property type="match status" value="1"/>
</dbReference>
<dbReference type="Proteomes" id="UP000000925">
    <property type="component" value="Chromosome"/>
</dbReference>
<dbReference type="CDD" id="cd03064">
    <property type="entry name" value="TRX_Fd_NuoE"/>
    <property type="match status" value="1"/>
</dbReference>
<dbReference type="HOGENOM" id="CLU_054362_2_0_0"/>
<dbReference type="SUPFAM" id="SSF52833">
    <property type="entry name" value="Thioredoxin-like"/>
    <property type="match status" value="1"/>
</dbReference>
<dbReference type="STRING" id="583355.Caka_2571"/>
<accession>D5EP77</accession>
<feature type="binding site" evidence="7">
    <location>
        <position position="86"/>
    </location>
    <ligand>
        <name>[2Fe-2S] cluster</name>
        <dbReference type="ChEBI" id="CHEBI:190135"/>
    </ligand>
</feature>
<dbReference type="GO" id="GO:0051537">
    <property type="term" value="F:2 iron, 2 sulfur cluster binding"/>
    <property type="evidence" value="ECO:0007669"/>
    <property type="project" value="UniProtKB-KW"/>
</dbReference>
<dbReference type="Gene3D" id="3.40.30.10">
    <property type="entry name" value="Glutaredoxin"/>
    <property type="match status" value="1"/>
</dbReference>
<protein>
    <submittedName>
        <fullName evidence="8">NADH-quinone oxidoreductase, E subunit</fullName>
    </submittedName>
</protein>
<sequence>MNLKPETIEKIDKLVPRYPVMRSAALPLCHLVQEDQGYLSPEAIEWIAERLELQPINILEIVTFYPMLRTEPTGKYHVRVCRTLPCALSGAYQTCARLEEELNVKVGHTSEDGLVTLEYVECHADCGRAPVVMVGEDEYTDIDPDKAAELAAQMKSGELSNGIPNA</sequence>
<proteinExistence type="inferred from homology"/>
<evidence type="ECO:0000256" key="1">
    <source>
        <dbReference type="ARBA" id="ARBA00010643"/>
    </source>
</evidence>
<feature type="binding site" evidence="7">
    <location>
        <position position="81"/>
    </location>
    <ligand>
        <name>[2Fe-2S] cluster</name>
        <dbReference type="ChEBI" id="CHEBI:190135"/>
    </ligand>
</feature>
<keyword evidence="9" id="KW-1185">Reference proteome</keyword>
<name>D5EP77_CORAD</name>